<organism evidence="1 2">
    <name type="scientific">Cypionkella sinensis</name>
    <dbReference type="NCBI Taxonomy" id="1756043"/>
    <lineage>
        <taxon>Bacteria</taxon>
        <taxon>Pseudomonadati</taxon>
        <taxon>Pseudomonadota</taxon>
        <taxon>Alphaproteobacteria</taxon>
        <taxon>Rhodobacterales</taxon>
        <taxon>Paracoccaceae</taxon>
        <taxon>Cypionkella</taxon>
    </lineage>
</organism>
<accession>A0ABV7J2C0</accession>
<proteinExistence type="predicted"/>
<dbReference type="EMBL" id="JBHRTO010000001">
    <property type="protein sequence ID" value="MFC3180892.1"/>
    <property type="molecule type" value="Genomic_DNA"/>
</dbReference>
<gene>
    <name evidence="1" type="ORF">ACFOGH_07825</name>
</gene>
<comment type="caution">
    <text evidence="1">The sequence shown here is derived from an EMBL/GenBank/DDBJ whole genome shotgun (WGS) entry which is preliminary data.</text>
</comment>
<sequence length="97" mass="10594">MPQQSERTVTAVFTEWQSSRLKTSSGHFSTPESEDEEAAHRRLLEFEAVELPASDALDVYRQIVMALTDALGEGDAGQPEAALYRRALSALGIASQV</sequence>
<evidence type="ECO:0000313" key="1">
    <source>
        <dbReference type="EMBL" id="MFC3180892.1"/>
    </source>
</evidence>
<name>A0ABV7J2C0_9RHOB</name>
<dbReference type="Proteomes" id="UP001595547">
    <property type="component" value="Unassembled WGS sequence"/>
</dbReference>
<reference evidence="2" key="1">
    <citation type="journal article" date="2019" name="Int. J. Syst. Evol. Microbiol.">
        <title>The Global Catalogue of Microorganisms (GCM) 10K type strain sequencing project: providing services to taxonomists for standard genome sequencing and annotation.</title>
        <authorList>
            <consortium name="The Broad Institute Genomics Platform"/>
            <consortium name="The Broad Institute Genome Sequencing Center for Infectious Disease"/>
            <person name="Wu L."/>
            <person name="Ma J."/>
        </authorList>
    </citation>
    <scope>NUCLEOTIDE SEQUENCE [LARGE SCALE GENOMIC DNA]</scope>
    <source>
        <strain evidence="2">KCTC 52039</strain>
    </source>
</reference>
<evidence type="ECO:0000313" key="2">
    <source>
        <dbReference type="Proteomes" id="UP001595547"/>
    </source>
</evidence>
<dbReference type="RefSeq" id="WP_380072510.1">
    <property type="nucleotide sequence ID" value="NZ_JBHRTO010000001.1"/>
</dbReference>
<protein>
    <submittedName>
        <fullName evidence="1">Uncharacterized protein</fullName>
    </submittedName>
</protein>
<keyword evidence="2" id="KW-1185">Reference proteome</keyword>